<accession>A0A8I0MZ79</accession>
<evidence type="ECO:0000313" key="2">
    <source>
        <dbReference type="EMBL" id="MBE0347951.1"/>
    </source>
</evidence>
<dbReference type="EMBL" id="AQHF01000029">
    <property type="protein sequence ID" value="MBE0347951.1"/>
    <property type="molecule type" value="Genomic_DNA"/>
</dbReference>
<feature type="region of interest" description="Disordered" evidence="1">
    <location>
        <begin position="1"/>
        <end position="20"/>
    </location>
</feature>
<proteinExistence type="predicted"/>
<keyword evidence="3" id="KW-1185">Reference proteome</keyword>
<sequence length="48" mass="5328">MLNSAAPCSPSQNTLNQTQATKQRRLNLTKWLAVCGQHLALKGVIMYK</sequence>
<evidence type="ECO:0000313" key="3">
    <source>
        <dbReference type="Proteomes" id="UP000660708"/>
    </source>
</evidence>
<dbReference type="Proteomes" id="UP000660708">
    <property type="component" value="Unassembled WGS sequence"/>
</dbReference>
<dbReference type="RefSeq" id="WP_167508226.1">
    <property type="nucleotide sequence ID" value="NZ_AQHF01000029.1"/>
</dbReference>
<feature type="compositionally biased region" description="Polar residues" evidence="1">
    <location>
        <begin position="9"/>
        <end position="20"/>
    </location>
</feature>
<gene>
    <name evidence="2" type="ORF">PPEP_a4341</name>
</gene>
<protein>
    <submittedName>
        <fullName evidence="2">Uncharacterized protein</fullName>
    </submittedName>
</protein>
<dbReference type="AlphaFoldDB" id="A0A8I0MZ79"/>
<name>A0A8I0MZ79_9GAMM</name>
<evidence type="ECO:0000256" key="1">
    <source>
        <dbReference type="SAM" id="MobiDB-lite"/>
    </source>
</evidence>
<organism evidence="2 3">
    <name type="scientific">Pseudoalteromonas peptidolytica F12-50-A1</name>
    <dbReference type="NCBI Taxonomy" id="1315280"/>
    <lineage>
        <taxon>Bacteria</taxon>
        <taxon>Pseudomonadati</taxon>
        <taxon>Pseudomonadota</taxon>
        <taxon>Gammaproteobacteria</taxon>
        <taxon>Alteromonadales</taxon>
        <taxon>Pseudoalteromonadaceae</taxon>
        <taxon>Pseudoalteromonas</taxon>
    </lineage>
</organism>
<reference evidence="2 3" key="1">
    <citation type="submission" date="2015-06" db="EMBL/GenBank/DDBJ databases">
        <title>Genome sequence of Pseudoalteromonas peptidolytica.</title>
        <authorList>
            <person name="Xie B.-B."/>
            <person name="Rong J.-C."/>
            <person name="Qin Q.-L."/>
            <person name="Zhang Y.-Z."/>
        </authorList>
    </citation>
    <scope>NUCLEOTIDE SEQUENCE [LARGE SCALE GENOMIC DNA]</scope>
    <source>
        <strain evidence="2 3">F12-50-A1</strain>
    </source>
</reference>
<comment type="caution">
    <text evidence="2">The sequence shown here is derived from an EMBL/GenBank/DDBJ whole genome shotgun (WGS) entry which is preliminary data.</text>
</comment>